<name>A0ABV1NNB0_9CAUL</name>
<dbReference type="EMBL" id="JBEGDD010000005">
    <property type="protein sequence ID" value="MEQ7155123.1"/>
    <property type="molecule type" value="Genomic_DNA"/>
</dbReference>
<evidence type="ECO:0000313" key="2">
    <source>
        <dbReference type="EMBL" id="MEQ7155123.1"/>
    </source>
</evidence>
<evidence type="ECO:0000313" key="3">
    <source>
        <dbReference type="Proteomes" id="UP001445732"/>
    </source>
</evidence>
<comment type="caution">
    <text evidence="2">The sequence shown here is derived from an EMBL/GenBank/DDBJ whole genome shotgun (WGS) entry which is preliminary data.</text>
</comment>
<protein>
    <submittedName>
        <fullName evidence="2">CopG family transcriptional regulator</fullName>
    </submittedName>
</protein>
<feature type="coiled-coil region" evidence="1">
    <location>
        <begin position="53"/>
        <end position="80"/>
    </location>
</feature>
<accession>A0ABV1NNB0</accession>
<reference evidence="2 3" key="1">
    <citation type="submission" date="2024-06" db="EMBL/GenBank/DDBJ databases">
        <title>Brevundimonas sp. C11.</title>
        <authorList>
            <person name="Maltman C."/>
        </authorList>
    </citation>
    <scope>NUCLEOTIDE SEQUENCE [LARGE SCALE GENOMIC DNA]</scope>
    <source>
        <strain evidence="2 3">C11</strain>
    </source>
</reference>
<proteinExistence type="predicted"/>
<sequence length="149" mass="16737">MKPPARIKQTFRLRGDLSRDLADYARRKRVAQGAVVEAALASHLSPDGADRLEAALARRLDRMSRQIERLERHLGISNETLALFIRFWLTAVPPLPDTAQSAAQAKGRERFEGFVETLGRRLAKGRSFADEVTRDLVRSENIAPMADED</sequence>
<gene>
    <name evidence="2" type="ORF">ABN401_07850</name>
</gene>
<dbReference type="RefSeq" id="WP_349684285.1">
    <property type="nucleotide sequence ID" value="NZ_JBEGDD010000005.1"/>
</dbReference>
<keyword evidence="1" id="KW-0175">Coiled coil</keyword>
<dbReference type="Proteomes" id="UP001445732">
    <property type="component" value="Unassembled WGS sequence"/>
</dbReference>
<organism evidence="2 3">
    <name type="scientific">Brevundimonas aurifodinae</name>
    <dbReference type="NCBI Taxonomy" id="1508312"/>
    <lineage>
        <taxon>Bacteria</taxon>
        <taxon>Pseudomonadati</taxon>
        <taxon>Pseudomonadota</taxon>
        <taxon>Alphaproteobacteria</taxon>
        <taxon>Caulobacterales</taxon>
        <taxon>Caulobacteraceae</taxon>
        <taxon>Brevundimonas</taxon>
    </lineage>
</organism>
<evidence type="ECO:0000256" key="1">
    <source>
        <dbReference type="SAM" id="Coils"/>
    </source>
</evidence>
<keyword evidence="3" id="KW-1185">Reference proteome</keyword>